<protein>
    <submittedName>
        <fullName evidence="5">Uncharacterized protein</fullName>
    </submittedName>
</protein>
<organism evidence="5 6">
    <name type="scientific">Phlebotomus papatasi</name>
    <name type="common">Sandfly</name>
    <dbReference type="NCBI Taxonomy" id="29031"/>
    <lineage>
        <taxon>Eukaryota</taxon>
        <taxon>Metazoa</taxon>
        <taxon>Ecdysozoa</taxon>
        <taxon>Arthropoda</taxon>
        <taxon>Hexapoda</taxon>
        <taxon>Insecta</taxon>
        <taxon>Pterygota</taxon>
        <taxon>Neoptera</taxon>
        <taxon>Endopterygota</taxon>
        <taxon>Diptera</taxon>
        <taxon>Nematocera</taxon>
        <taxon>Psychodoidea</taxon>
        <taxon>Psychodidae</taxon>
        <taxon>Phlebotomus</taxon>
        <taxon>Phlebotomus</taxon>
    </lineage>
</organism>
<dbReference type="GO" id="GO:0008270">
    <property type="term" value="F:zinc ion binding"/>
    <property type="evidence" value="ECO:0007669"/>
    <property type="project" value="UniProtKB-KW"/>
</dbReference>
<dbReference type="GO" id="GO:0003677">
    <property type="term" value="F:DNA binding"/>
    <property type="evidence" value="ECO:0007669"/>
    <property type="project" value="InterPro"/>
</dbReference>
<dbReference type="EMBL" id="AJVK01013087">
    <property type="status" value="NOT_ANNOTATED_CDS"/>
    <property type="molecule type" value="Genomic_DNA"/>
</dbReference>
<keyword evidence="2" id="KW-0863">Zinc-finger</keyword>
<keyword evidence="3" id="KW-0862">Zinc</keyword>
<evidence type="ECO:0000256" key="4">
    <source>
        <dbReference type="SAM" id="MobiDB-lite"/>
    </source>
</evidence>
<evidence type="ECO:0000256" key="2">
    <source>
        <dbReference type="ARBA" id="ARBA00022771"/>
    </source>
</evidence>
<dbReference type="VEuPathDB" id="VectorBase:PPAPM1_006716"/>
<keyword evidence="1" id="KW-0479">Metal-binding</keyword>
<sequence length="229" mass="26568">MGKQFSSTWTYFTKVDEKLAQCNLCKKIVKTSGNTTNATNHLKIRHKMFPRAIPESSANYATKKNVAVEQEYQKQDEEDIQIVEEEVCEQLDEHSRDSYVEQQIEEKETSEEEVTYCMEMLDDEEEKVSEDSRLLRTKMPYRYSARTVQEETKRVEKHRNAQAGSSDSLSGPRYDFSSAVDIFFASMAATVKQMPPEKIVAIKQKISTIVFQEELQQLRSESLHFSIHE</sequence>
<dbReference type="Pfam" id="PF02892">
    <property type="entry name" value="zf-BED"/>
    <property type="match status" value="1"/>
</dbReference>
<dbReference type="SUPFAM" id="SSF57667">
    <property type="entry name" value="beta-beta-alpha zinc fingers"/>
    <property type="match status" value="1"/>
</dbReference>
<evidence type="ECO:0000256" key="3">
    <source>
        <dbReference type="ARBA" id="ARBA00022833"/>
    </source>
</evidence>
<keyword evidence="6" id="KW-1185">Reference proteome</keyword>
<dbReference type="InterPro" id="IPR036236">
    <property type="entry name" value="Znf_C2H2_sf"/>
</dbReference>
<evidence type="ECO:0000313" key="6">
    <source>
        <dbReference type="Proteomes" id="UP000092462"/>
    </source>
</evidence>
<dbReference type="InterPro" id="IPR003656">
    <property type="entry name" value="Znf_BED"/>
</dbReference>
<dbReference type="SMART" id="SM00614">
    <property type="entry name" value="ZnF_BED"/>
    <property type="match status" value="1"/>
</dbReference>
<evidence type="ECO:0000256" key="1">
    <source>
        <dbReference type="ARBA" id="ARBA00022723"/>
    </source>
</evidence>
<dbReference type="EnsemblMetazoa" id="PPAI004466-RA">
    <property type="protein sequence ID" value="PPAI004466-PA"/>
    <property type="gene ID" value="PPAI004466"/>
</dbReference>
<dbReference type="InterPro" id="IPR004210">
    <property type="entry name" value="BESS_motif"/>
</dbReference>
<dbReference type="PROSITE" id="PS50808">
    <property type="entry name" value="ZF_BED"/>
    <property type="match status" value="1"/>
</dbReference>
<proteinExistence type="predicted"/>
<evidence type="ECO:0000313" key="5">
    <source>
        <dbReference type="EnsemblMetazoa" id="PPAI004466-PA"/>
    </source>
</evidence>
<dbReference type="Proteomes" id="UP000092462">
    <property type="component" value="Unassembled WGS sequence"/>
</dbReference>
<reference evidence="5" key="1">
    <citation type="submission" date="2022-08" db="UniProtKB">
        <authorList>
            <consortium name="EnsemblMetazoa"/>
        </authorList>
    </citation>
    <scope>IDENTIFICATION</scope>
    <source>
        <strain evidence="5">Israel</strain>
    </source>
</reference>
<name>A0A1B0EWX9_PHLPP</name>
<dbReference type="Pfam" id="PF02944">
    <property type="entry name" value="BESS"/>
    <property type="match status" value="1"/>
</dbReference>
<accession>A0A1B0EWX9</accession>
<feature type="region of interest" description="Disordered" evidence="4">
    <location>
        <begin position="147"/>
        <end position="171"/>
    </location>
</feature>
<dbReference type="VEuPathDB" id="VectorBase:PPAI004466"/>
<dbReference type="AlphaFoldDB" id="A0A1B0EWX9"/>